<gene>
    <name evidence="3" type="ORF">GGR43_004193</name>
</gene>
<feature type="chain" id="PRO_5031261179" evidence="1">
    <location>
        <begin position="22"/>
        <end position="424"/>
    </location>
</feature>
<evidence type="ECO:0000256" key="1">
    <source>
        <dbReference type="SAM" id="SignalP"/>
    </source>
</evidence>
<comment type="caution">
    <text evidence="3">The sequence shown here is derived from an EMBL/GenBank/DDBJ whole genome shotgun (WGS) entry which is preliminary data.</text>
</comment>
<dbReference type="SUPFAM" id="SSF53474">
    <property type="entry name" value="alpha/beta-Hydrolases"/>
    <property type="match status" value="1"/>
</dbReference>
<name>A0A7W6BV56_9SPHN</name>
<dbReference type="Pfam" id="PF19878">
    <property type="entry name" value="DUF6351"/>
    <property type="match status" value="1"/>
</dbReference>
<accession>A0A7W6BV56</accession>
<feature type="signal peptide" evidence="1">
    <location>
        <begin position="1"/>
        <end position="21"/>
    </location>
</feature>
<dbReference type="Gene3D" id="3.40.50.1820">
    <property type="entry name" value="alpha/beta hydrolase"/>
    <property type="match status" value="1"/>
</dbReference>
<evidence type="ECO:0000259" key="2">
    <source>
        <dbReference type="Pfam" id="PF19878"/>
    </source>
</evidence>
<feature type="domain" description="DUF6351" evidence="2">
    <location>
        <begin position="41"/>
        <end position="169"/>
    </location>
</feature>
<dbReference type="Proteomes" id="UP000571950">
    <property type="component" value="Unassembled WGS sequence"/>
</dbReference>
<evidence type="ECO:0000313" key="4">
    <source>
        <dbReference type="Proteomes" id="UP000571950"/>
    </source>
</evidence>
<dbReference type="EMBL" id="JACIDT010000024">
    <property type="protein sequence ID" value="MBB3928449.1"/>
    <property type="molecule type" value="Genomic_DNA"/>
</dbReference>
<protein>
    <submittedName>
        <fullName evidence="3">Pimeloyl-ACP methyl ester carboxylesterase</fullName>
    </submittedName>
</protein>
<organism evidence="3 4">
    <name type="scientific">Sphingobium jiangsuense</name>
    <dbReference type="NCBI Taxonomy" id="870476"/>
    <lineage>
        <taxon>Bacteria</taxon>
        <taxon>Pseudomonadati</taxon>
        <taxon>Pseudomonadota</taxon>
        <taxon>Alphaproteobacteria</taxon>
        <taxon>Sphingomonadales</taxon>
        <taxon>Sphingomonadaceae</taxon>
        <taxon>Sphingobium</taxon>
    </lineage>
</organism>
<dbReference type="AlphaFoldDB" id="A0A7W6BV56"/>
<keyword evidence="1" id="KW-0732">Signal</keyword>
<reference evidence="3 4" key="1">
    <citation type="submission" date="2020-08" db="EMBL/GenBank/DDBJ databases">
        <title>Genomic Encyclopedia of Type Strains, Phase IV (KMG-IV): sequencing the most valuable type-strain genomes for metagenomic binning, comparative biology and taxonomic classification.</title>
        <authorList>
            <person name="Goeker M."/>
        </authorList>
    </citation>
    <scope>NUCLEOTIDE SEQUENCE [LARGE SCALE GENOMIC DNA]</scope>
    <source>
        <strain evidence="3 4">DSM 26189</strain>
    </source>
</reference>
<proteinExistence type="predicted"/>
<keyword evidence="4" id="KW-1185">Reference proteome</keyword>
<dbReference type="InterPro" id="IPR029058">
    <property type="entry name" value="AB_hydrolase_fold"/>
</dbReference>
<sequence>MGKWIALLAAPLLLAGTLPLAGQGLAQESANGDLPGGGHWAAQMPARWNGTLLLWSRGYSPAANGAEAASPAHRQALLDAGYALVGSDYGSGGWALAEAVPAQRAAVAAFVQRFGKPRRVIGWGFSMGGLVTTALAEQPDSVLDGAVSVCSSMGGAVGMMNMALDGAFAFRTLVAPDAGIELTRVTDDRANGARAQKALDAAMATPEGRARVALAAVLAGLPGWTTQNGPEPAKEDAEAQVAEMAKTFVAGVFLPRGDQERRAGGPFSWNDGIDYRRQLSLSGRRAMVERLYRAAGLDLEKDLDRLAGAERVTAEPAGVRYMMDHYTPTARPLVPVLAVQAIGDGMTSPSLQRGYVDAAKGRAVKGLWVRSAGHCRFGPEVIVSAINQMGARLDSGRWPKPPAFFIRHTPPPMLRPCIRGGQCR</sequence>
<evidence type="ECO:0000313" key="3">
    <source>
        <dbReference type="EMBL" id="MBB3928449.1"/>
    </source>
</evidence>
<dbReference type="RefSeq" id="WP_188073726.1">
    <property type="nucleotide sequence ID" value="NZ_BSPS01000112.1"/>
</dbReference>
<dbReference type="InterPro" id="IPR045556">
    <property type="entry name" value="DUF6351"/>
</dbReference>